<evidence type="ECO:0000313" key="2">
    <source>
        <dbReference type="Proteomes" id="UP001345219"/>
    </source>
</evidence>
<sequence length="300" mass="33117">MAVNVRARRVADLFGDEARARLGRQLSYANSGSDHEAEAANDDSPCLSELIHGFLESDGCWEVAVGAQTIQSHDSDSDRMESTLNGVDDLQDAIRQALAGNTDSYGRMLLGHVVAAAKEALPCLRSDKSLFRRKVMVSLREIGYNAAICKTKWNASGGLTAGSYEFIDVIRPLPSPSDHQQEHIRYLVDLDFAGEFQIARPTEQYKKLLELLPQVFIGLGDDLKRIARAMAAAAKRSLKSRGLSLPPWKKNRYMQNKWLGPYRRTVNPSLASSLAPAVTSVNSRAVGFEEINGRLTVRTR</sequence>
<name>A0AAN7JLH6_9MYRT</name>
<dbReference type="Pfam" id="PF04720">
    <property type="entry name" value="PDDEXK_6"/>
    <property type="match status" value="1"/>
</dbReference>
<dbReference type="PANTHER" id="PTHR31579:SF84">
    <property type="entry name" value="F21O3.6 PROTEIN"/>
    <property type="match status" value="1"/>
</dbReference>
<proteinExistence type="predicted"/>
<dbReference type="NCBIfam" id="TIGR01615">
    <property type="entry name" value="A_thal_3542"/>
    <property type="match status" value="1"/>
</dbReference>
<dbReference type="AlphaFoldDB" id="A0AAN7JLH6"/>
<protein>
    <submittedName>
        <fullName evidence="1">Uncharacterized protein</fullName>
    </submittedName>
</protein>
<comment type="caution">
    <text evidence="1">The sequence shown here is derived from an EMBL/GenBank/DDBJ whole genome shotgun (WGS) entry which is preliminary data.</text>
</comment>
<dbReference type="PANTHER" id="PTHR31579">
    <property type="entry name" value="OS03G0796600 PROTEIN"/>
    <property type="match status" value="1"/>
</dbReference>
<gene>
    <name evidence="1" type="ORF">SAY87_026526</name>
</gene>
<evidence type="ECO:0000313" key="1">
    <source>
        <dbReference type="EMBL" id="KAK4749077.1"/>
    </source>
</evidence>
<keyword evidence="2" id="KW-1185">Reference proteome</keyword>
<dbReference type="EMBL" id="JAXIOK010000018">
    <property type="protein sequence ID" value="KAK4749077.1"/>
    <property type="molecule type" value="Genomic_DNA"/>
</dbReference>
<dbReference type="Proteomes" id="UP001345219">
    <property type="component" value="Chromosome 21"/>
</dbReference>
<reference evidence="1 2" key="1">
    <citation type="journal article" date="2023" name="Hortic Res">
        <title>Pangenome of water caltrop reveals structural variations and asymmetric subgenome divergence after allopolyploidization.</title>
        <authorList>
            <person name="Zhang X."/>
            <person name="Chen Y."/>
            <person name="Wang L."/>
            <person name="Yuan Y."/>
            <person name="Fang M."/>
            <person name="Shi L."/>
            <person name="Lu R."/>
            <person name="Comes H.P."/>
            <person name="Ma Y."/>
            <person name="Chen Y."/>
            <person name="Huang G."/>
            <person name="Zhou Y."/>
            <person name="Zheng Z."/>
            <person name="Qiu Y."/>
        </authorList>
    </citation>
    <scope>NUCLEOTIDE SEQUENCE [LARGE SCALE GENOMIC DNA]</scope>
    <source>
        <tissue evidence="1">Roots</tissue>
    </source>
</reference>
<organism evidence="1 2">
    <name type="scientific">Trapa incisa</name>
    <dbReference type="NCBI Taxonomy" id="236973"/>
    <lineage>
        <taxon>Eukaryota</taxon>
        <taxon>Viridiplantae</taxon>
        <taxon>Streptophyta</taxon>
        <taxon>Embryophyta</taxon>
        <taxon>Tracheophyta</taxon>
        <taxon>Spermatophyta</taxon>
        <taxon>Magnoliopsida</taxon>
        <taxon>eudicotyledons</taxon>
        <taxon>Gunneridae</taxon>
        <taxon>Pentapetalae</taxon>
        <taxon>rosids</taxon>
        <taxon>malvids</taxon>
        <taxon>Myrtales</taxon>
        <taxon>Lythraceae</taxon>
        <taxon>Trapa</taxon>
    </lineage>
</organism>
<dbReference type="InterPro" id="IPR006502">
    <property type="entry name" value="PDDEXK-like"/>
</dbReference>
<accession>A0AAN7JLH6</accession>